<keyword evidence="1" id="KW-0677">Repeat</keyword>
<dbReference type="AlphaFoldDB" id="B3CS91"/>
<dbReference type="Pfam" id="PF09372">
    <property type="entry name" value="PRANC"/>
    <property type="match status" value="1"/>
</dbReference>
<dbReference type="Gene3D" id="1.25.40.20">
    <property type="entry name" value="Ankyrin repeat-containing domain"/>
    <property type="match status" value="1"/>
</dbReference>
<dbReference type="RefSeq" id="WP_012460933.1">
    <property type="nucleotide sequence ID" value="NC_010793.1"/>
</dbReference>
<accession>B3CS91</accession>
<dbReference type="InterPro" id="IPR002110">
    <property type="entry name" value="Ankyrin_rpt"/>
</dbReference>
<dbReference type="SUPFAM" id="SSF48403">
    <property type="entry name" value="Ankyrin repeat"/>
    <property type="match status" value="1"/>
</dbReference>
<evidence type="ECO:0000256" key="3">
    <source>
        <dbReference type="PROSITE-ProRule" id="PRU00023"/>
    </source>
</evidence>
<dbReference type="PANTHER" id="PTHR24171">
    <property type="entry name" value="ANKYRIN REPEAT DOMAIN-CONTAINING PROTEIN 39-RELATED"/>
    <property type="match status" value="1"/>
</dbReference>
<evidence type="ECO:0000259" key="4">
    <source>
        <dbReference type="Pfam" id="PF09372"/>
    </source>
</evidence>
<dbReference type="KEGG" id="ott:OTT_0226"/>
<dbReference type="PROSITE" id="PS50088">
    <property type="entry name" value="ANK_REPEAT"/>
    <property type="match status" value="3"/>
</dbReference>
<dbReference type="InterPro" id="IPR036770">
    <property type="entry name" value="Ankyrin_rpt-contain_sf"/>
</dbReference>
<reference evidence="5" key="1">
    <citation type="journal article" date="2008" name="DNA Res.">
        <title>The Whole-genome Sequencing of the Obligate Intracellular Bacterium Orientia tsutsugamushi Revealed Massive Gene Amplification During Reductive Genome Evolution.</title>
        <authorList>
            <person name="Nakayama K."/>
            <person name="Yamashita A."/>
            <person name="Kurokawa K."/>
            <person name="Morimoto T."/>
            <person name="Ogawa M."/>
            <person name="Fukuhara M."/>
            <person name="Urakami H."/>
            <person name="Ohnishi M."/>
            <person name="Uchiyama I."/>
            <person name="Ogura Y."/>
            <person name="Ooka T."/>
            <person name="Oshima K."/>
            <person name="Tamura A."/>
            <person name="Hattori M."/>
            <person name="Hayashi T."/>
        </authorList>
    </citation>
    <scope>NUCLEOTIDE SEQUENCE</scope>
    <source>
        <strain evidence="5">Ikeda</strain>
    </source>
</reference>
<evidence type="ECO:0000256" key="2">
    <source>
        <dbReference type="ARBA" id="ARBA00023043"/>
    </source>
</evidence>
<protein>
    <submittedName>
        <fullName evidence="5">Ankyrin repeat-containing protein 06_01</fullName>
    </submittedName>
</protein>
<evidence type="ECO:0000256" key="1">
    <source>
        <dbReference type="ARBA" id="ARBA00022737"/>
    </source>
</evidence>
<sequence>MYKVLPLRARLLYATARNIFSTQNRHILPYIAYKGDIELLQHLIDHGIDVNTTNHWDNTALHVASYHGNIAMVNLLLDNNANPNLQDANLHTPLHFAISNGHIDIVRLLLNHESDVNLISKFNETALDVAWIKYTENLEQSYLATVRLLITHIVRIEHANLVDTSSQGFLHNKGLINESEQLKELEQQCHKEIEEMCSISVGSSSCLSFFDIFVLKKDMNILARCANNPDIVRHQNKFSMYSPFIEKSIEEGEKRAKLLQGAVESIDEIFESNQDASQKSQTSWSHLPPEVRFMILENLDNDDLTKIQRTDVAEAGEAGAEVEAEVEGAYAIYEGE</sequence>
<dbReference type="Proteomes" id="UP000001033">
    <property type="component" value="Chromosome"/>
</dbReference>
<dbReference type="OrthoDB" id="7164495at2"/>
<feature type="repeat" description="ANK" evidence="3">
    <location>
        <begin position="89"/>
        <end position="121"/>
    </location>
</feature>
<keyword evidence="2 3" id="KW-0040">ANK repeat</keyword>
<gene>
    <name evidence="5" type="ordered locus">OTT_0226</name>
</gene>
<dbReference type="Pfam" id="PF12796">
    <property type="entry name" value="Ank_2"/>
    <property type="match status" value="1"/>
</dbReference>
<dbReference type="HOGENOM" id="CLU_053672_0_0_5"/>
<name>B3CS91_ORITI</name>
<dbReference type="PROSITE" id="PS50297">
    <property type="entry name" value="ANK_REP_REGION"/>
    <property type="match status" value="2"/>
</dbReference>
<evidence type="ECO:0000313" key="5">
    <source>
        <dbReference type="EMBL" id="BAG39684.1"/>
    </source>
</evidence>
<dbReference type="EMBL" id="AP008981">
    <property type="protein sequence ID" value="BAG39684.1"/>
    <property type="molecule type" value="Genomic_DNA"/>
</dbReference>
<feature type="domain" description="PRANC" evidence="4">
    <location>
        <begin position="207"/>
        <end position="307"/>
    </location>
</feature>
<dbReference type="InterPro" id="IPR018272">
    <property type="entry name" value="PRANC_domain"/>
</dbReference>
<feature type="repeat" description="ANK" evidence="3">
    <location>
        <begin position="56"/>
        <end position="88"/>
    </location>
</feature>
<proteinExistence type="predicted"/>
<organism evidence="5">
    <name type="scientific">Orientia tsutsugamushi (strain Ikeda)</name>
    <name type="common">Rickettsia tsutsugamushi</name>
    <dbReference type="NCBI Taxonomy" id="334380"/>
    <lineage>
        <taxon>Bacteria</taxon>
        <taxon>Pseudomonadati</taxon>
        <taxon>Pseudomonadota</taxon>
        <taxon>Alphaproteobacteria</taxon>
        <taxon>Rickettsiales</taxon>
        <taxon>Rickettsiaceae</taxon>
        <taxon>Rickettsieae</taxon>
        <taxon>Orientia</taxon>
    </lineage>
</organism>
<dbReference type="SMART" id="SM00248">
    <property type="entry name" value="ANK"/>
    <property type="match status" value="4"/>
</dbReference>
<feature type="repeat" description="ANK" evidence="3">
    <location>
        <begin position="23"/>
        <end position="55"/>
    </location>
</feature>